<evidence type="ECO:0000313" key="8">
    <source>
        <dbReference type="EMBL" id="CAH3136962.1"/>
    </source>
</evidence>
<dbReference type="Gene3D" id="1.20.120.1630">
    <property type="match status" value="1"/>
</dbReference>
<keyword evidence="4 6" id="KW-1133">Transmembrane helix</keyword>
<evidence type="ECO:0000256" key="4">
    <source>
        <dbReference type="ARBA" id="ARBA00022989"/>
    </source>
</evidence>
<gene>
    <name evidence="8" type="ORF">PLOB_00038755</name>
</gene>
<keyword evidence="9" id="KW-1185">Reference proteome</keyword>
<keyword evidence="5 6" id="KW-0472">Membrane</keyword>
<name>A0ABN8P7V9_9CNID</name>
<keyword evidence="3 6" id="KW-0812">Transmembrane</keyword>
<feature type="transmembrane region" description="Helical" evidence="6">
    <location>
        <begin position="89"/>
        <end position="108"/>
    </location>
</feature>
<evidence type="ECO:0000256" key="5">
    <source>
        <dbReference type="ARBA" id="ARBA00023136"/>
    </source>
</evidence>
<dbReference type="Pfam" id="PF02544">
    <property type="entry name" value="Steroid_dh"/>
    <property type="match status" value="1"/>
</dbReference>
<evidence type="ECO:0000256" key="6">
    <source>
        <dbReference type="SAM" id="Phobius"/>
    </source>
</evidence>
<accession>A0ABN8P7V9</accession>
<reference evidence="8 9" key="1">
    <citation type="submission" date="2022-05" db="EMBL/GenBank/DDBJ databases">
        <authorList>
            <consortium name="Genoscope - CEA"/>
            <person name="William W."/>
        </authorList>
    </citation>
    <scope>NUCLEOTIDE SEQUENCE [LARGE SCALE GENOMIC DNA]</scope>
</reference>
<feature type="transmembrane region" description="Helical" evidence="6">
    <location>
        <begin position="120"/>
        <end position="143"/>
    </location>
</feature>
<feature type="transmembrane region" description="Helical" evidence="6">
    <location>
        <begin position="164"/>
        <end position="180"/>
    </location>
</feature>
<comment type="caution">
    <text evidence="8">The sequence shown here is derived from an EMBL/GenBank/DDBJ whole genome shotgun (WGS) entry which is preliminary data.</text>
</comment>
<feature type="transmembrane region" description="Helical" evidence="6">
    <location>
        <begin position="186"/>
        <end position="212"/>
    </location>
</feature>
<dbReference type="PANTHER" id="PTHR10556">
    <property type="entry name" value="3-OXO-5-ALPHA-STEROID 4-DEHYDROGENASE"/>
    <property type="match status" value="1"/>
</dbReference>
<evidence type="ECO:0000259" key="7">
    <source>
        <dbReference type="Pfam" id="PF02544"/>
    </source>
</evidence>
<dbReference type="InterPro" id="IPR001104">
    <property type="entry name" value="3-oxo-5_a-steroid_4-DH_C"/>
</dbReference>
<dbReference type="PANTHER" id="PTHR10556:SF35">
    <property type="entry name" value="3-OXO-5-ALPHA-STEROID 4-DEHYDROGENASE FAMILY PROTEIN"/>
    <property type="match status" value="1"/>
</dbReference>
<dbReference type="Proteomes" id="UP001159405">
    <property type="component" value="Unassembled WGS sequence"/>
</dbReference>
<feature type="domain" description="3-oxo-5-alpha-steroid 4-dehydrogenase C-terminal" evidence="7">
    <location>
        <begin position="86"/>
        <end position="245"/>
    </location>
</feature>
<evidence type="ECO:0000256" key="1">
    <source>
        <dbReference type="ARBA" id="ARBA00004141"/>
    </source>
</evidence>
<feature type="transmembrane region" description="Helical" evidence="6">
    <location>
        <begin position="6"/>
        <end position="28"/>
    </location>
</feature>
<dbReference type="EMBL" id="CALNXK010000058">
    <property type="protein sequence ID" value="CAH3136962.1"/>
    <property type="molecule type" value="Genomic_DNA"/>
</dbReference>
<evidence type="ECO:0000313" key="9">
    <source>
        <dbReference type="Proteomes" id="UP001159405"/>
    </source>
</evidence>
<evidence type="ECO:0000256" key="3">
    <source>
        <dbReference type="ARBA" id="ARBA00022692"/>
    </source>
</evidence>
<dbReference type="InterPro" id="IPR039357">
    <property type="entry name" value="SRD5A/TECR"/>
</dbReference>
<comment type="similarity">
    <text evidence="2">Belongs to the steroid 5-alpha reductase family.</text>
</comment>
<comment type="subcellular location">
    <subcellularLocation>
        <location evidence="1">Membrane</location>
        <topology evidence="1">Multi-pass membrane protein</topology>
    </subcellularLocation>
</comment>
<proteinExistence type="inferred from homology"/>
<sequence>MADPSGFSPVVVNSATYIGTLAVFLLAVKVPGISLTHFPATGSLLVSNNKKFSTNQDWEYLFIGLWSVHFLRRTVEVLFVHDYRRRMPLIESIGAPVYYWFFAFWTGVALRHDNGYKQTFLTLIVVGSIMFFLGEFGNSYCHFKLKAFRKERRQQSFSEKSQHVIPHGFLFEFVSCPHYLCEIVSWIGFFIATWTLPSALFLLATILTLVTYSYKKHKAYREEFNGTAGKDLYPKNRKALIPFIF</sequence>
<dbReference type="PROSITE" id="PS50244">
    <property type="entry name" value="S5A_REDUCTASE"/>
    <property type="match status" value="1"/>
</dbReference>
<protein>
    <recommendedName>
        <fullName evidence="7">3-oxo-5-alpha-steroid 4-dehydrogenase C-terminal domain-containing protein</fullName>
    </recommendedName>
</protein>
<organism evidence="8 9">
    <name type="scientific">Porites lobata</name>
    <dbReference type="NCBI Taxonomy" id="104759"/>
    <lineage>
        <taxon>Eukaryota</taxon>
        <taxon>Metazoa</taxon>
        <taxon>Cnidaria</taxon>
        <taxon>Anthozoa</taxon>
        <taxon>Hexacorallia</taxon>
        <taxon>Scleractinia</taxon>
        <taxon>Fungiina</taxon>
        <taxon>Poritidae</taxon>
        <taxon>Porites</taxon>
    </lineage>
</organism>
<evidence type="ECO:0000256" key="2">
    <source>
        <dbReference type="ARBA" id="ARBA00007742"/>
    </source>
</evidence>